<keyword evidence="4" id="KW-0472">Membrane</keyword>
<proteinExistence type="inferred from homology"/>
<name>A0A6I6J7E9_9BACT</name>
<dbReference type="GO" id="GO:0005886">
    <property type="term" value="C:plasma membrane"/>
    <property type="evidence" value="ECO:0007669"/>
    <property type="project" value="TreeGrafter"/>
</dbReference>
<dbReference type="KEGG" id="psel:GM415_00795"/>
<keyword evidence="7" id="KW-1185">Reference proteome</keyword>
<evidence type="ECO:0000256" key="4">
    <source>
        <dbReference type="SAM" id="Phobius"/>
    </source>
</evidence>
<evidence type="ECO:0000313" key="6">
    <source>
        <dbReference type="EMBL" id="QGY38736.1"/>
    </source>
</evidence>
<dbReference type="PANTHER" id="PTHR43531:SF11">
    <property type="entry name" value="METHYL-ACCEPTING CHEMOTAXIS PROTEIN 3"/>
    <property type="match status" value="1"/>
</dbReference>
<evidence type="ECO:0000313" key="7">
    <source>
        <dbReference type="Proteomes" id="UP000428328"/>
    </source>
</evidence>
<dbReference type="GO" id="GO:0006935">
    <property type="term" value="P:chemotaxis"/>
    <property type="evidence" value="ECO:0007669"/>
    <property type="project" value="UniProtKB-KW"/>
</dbReference>
<dbReference type="Gene3D" id="1.10.287.950">
    <property type="entry name" value="Methyl-accepting chemotaxis protein"/>
    <property type="match status" value="1"/>
</dbReference>
<dbReference type="Pfam" id="PF00015">
    <property type="entry name" value="MCPsignal"/>
    <property type="match status" value="1"/>
</dbReference>
<feature type="transmembrane region" description="Helical" evidence="4">
    <location>
        <begin position="12"/>
        <end position="33"/>
    </location>
</feature>
<dbReference type="PRINTS" id="PR00260">
    <property type="entry name" value="CHEMTRNSDUCR"/>
</dbReference>
<dbReference type="EMBL" id="CP046400">
    <property type="protein sequence ID" value="QGY38736.1"/>
    <property type="molecule type" value="Genomic_DNA"/>
</dbReference>
<feature type="transmembrane region" description="Helical" evidence="4">
    <location>
        <begin position="182"/>
        <end position="210"/>
    </location>
</feature>
<dbReference type="GO" id="GO:0004888">
    <property type="term" value="F:transmembrane signaling receptor activity"/>
    <property type="evidence" value="ECO:0007669"/>
    <property type="project" value="InterPro"/>
</dbReference>
<evidence type="ECO:0000259" key="5">
    <source>
        <dbReference type="PROSITE" id="PS50111"/>
    </source>
</evidence>
<dbReference type="InterPro" id="IPR004089">
    <property type="entry name" value="MCPsignal_dom"/>
</dbReference>
<dbReference type="GO" id="GO:0007165">
    <property type="term" value="P:signal transduction"/>
    <property type="evidence" value="ECO:0007669"/>
    <property type="project" value="UniProtKB-KW"/>
</dbReference>
<reference evidence="6 7" key="1">
    <citation type="submission" date="2019-11" db="EMBL/GenBank/DDBJ databases">
        <authorList>
            <person name="Zheng R.K."/>
            <person name="Sun C.M."/>
        </authorList>
    </citation>
    <scope>NUCLEOTIDE SEQUENCE [LARGE SCALE GENOMIC DNA]</scope>
    <source>
        <strain evidence="6 7">SRB007</strain>
    </source>
</reference>
<keyword evidence="4" id="KW-1133">Transmembrane helix</keyword>
<dbReference type="InterPro" id="IPR004090">
    <property type="entry name" value="Chemotax_Me-accpt_rcpt"/>
</dbReference>
<gene>
    <name evidence="6" type="ORF">GM415_00795</name>
</gene>
<accession>A0A6I6J7E9</accession>
<comment type="similarity">
    <text evidence="2">Belongs to the methyl-accepting chemotaxis (MCP) protein family.</text>
</comment>
<dbReference type="SUPFAM" id="SSF58104">
    <property type="entry name" value="Methyl-accepting chemotaxis protein (MCP) signaling domain"/>
    <property type="match status" value="1"/>
</dbReference>
<dbReference type="AlphaFoldDB" id="A0A6I6J7E9"/>
<dbReference type="SMART" id="SM00283">
    <property type="entry name" value="MA"/>
    <property type="match status" value="1"/>
</dbReference>
<evidence type="ECO:0000256" key="3">
    <source>
        <dbReference type="PROSITE-ProRule" id="PRU00284"/>
    </source>
</evidence>
<keyword evidence="4" id="KW-0812">Transmembrane</keyword>
<dbReference type="PROSITE" id="PS50111">
    <property type="entry name" value="CHEMOTAXIS_TRANSDUC_2"/>
    <property type="match status" value="1"/>
</dbReference>
<evidence type="ECO:0000256" key="2">
    <source>
        <dbReference type="ARBA" id="ARBA00029447"/>
    </source>
</evidence>
<feature type="domain" description="Methyl-accepting transducer" evidence="5">
    <location>
        <begin position="266"/>
        <end position="481"/>
    </location>
</feature>
<organism evidence="6 7">
    <name type="scientific">Pseudodesulfovibrio cashew</name>
    <dbReference type="NCBI Taxonomy" id="2678688"/>
    <lineage>
        <taxon>Bacteria</taxon>
        <taxon>Pseudomonadati</taxon>
        <taxon>Thermodesulfobacteriota</taxon>
        <taxon>Desulfovibrionia</taxon>
        <taxon>Desulfovibrionales</taxon>
        <taxon>Desulfovibrionaceae</taxon>
    </lineage>
</organism>
<dbReference type="PANTHER" id="PTHR43531">
    <property type="entry name" value="PROTEIN ICFG"/>
    <property type="match status" value="1"/>
</dbReference>
<keyword evidence="1" id="KW-0145">Chemotaxis</keyword>
<protein>
    <recommendedName>
        <fullName evidence="5">Methyl-accepting transducer domain-containing protein</fullName>
    </recommendedName>
</protein>
<dbReference type="InterPro" id="IPR051310">
    <property type="entry name" value="MCP_chemotaxis"/>
</dbReference>
<dbReference type="Proteomes" id="UP000428328">
    <property type="component" value="Chromosome"/>
</dbReference>
<evidence type="ECO:0000256" key="1">
    <source>
        <dbReference type="ARBA" id="ARBA00022500"/>
    </source>
</evidence>
<keyword evidence="3" id="KW-0807">Transducer</keyword>
<sequence>MNLLDVRLRIKLAGGFGMVLALLVIVMGMYQYASYVSASGYAQLMANQYAIKDQAYKVRGQMLQCRIDEKAFLRDMNFDYVDKFIEAVAGLVKSTEELVELAKAGGDGELVKLGEQVKKACFDYESFFYDMAGADGDEAFKEGEKNMLAVVGTIQPAVMQIVERSDAMALQKLEDIRSTVDLYNLVALATGGSAILVGILMAVVITTYILRKLGTDPADLKVVADSIAEGDLTVSFGDAIREDSVYAAMHRMVVQLRRVIGDAASVSQSVATGSREMAGAADVVSKGASHQAAGVEEVSASVEQITASIDRNFDSARETEAIADKSGRDAEEGGRTVSATVSAMAEIAEKISIVEEIARQTNLLALNAAIEAARAGEHGKGFAVVAAEVRKLAERSGKAAAEISELSSGSMAVAKKAGDMLARMVPDILKTSDLVKEISATSNEQSQGASVIKQGIGHLDESVQQNAAASEELAVTAEKLADTARILQSSISYFSLGDTGETQALGAGDEEDDLERY</sequence>